<dbReference type="OrthoDB" id="4959782at2"/>
<dbReference type="SUPFAM" id="SSF52467">
    <property type="entry name" value="DHS-like NAD/FAD-binding domain"/>
    <property type="match status" value="1"/>
</dbReference>
<dbReference type="InterPro" id="IPR000399">
    <property type="entry name" value="TPP-bd_CS"/>
</dbReference>
<evidence type="ECO:0000256" key="1">
    <source>
        <dbReference type="ARBA" id="ARBA00007812"/>
    </source>
</evidence>
<sequence length="635" mass="67801">MTQRLVADAMVERLNAWGVRRLFGYSGDGINTFIGALRRSPGGPEFVQARHEENAAFMAVAHSKYGVGQFGGGHAPVAPAEAGAGGPAPAGTAGREGRDSQGIGVVVATQGPGAVHLLNGLYDAKLDSTPVVAIVGQQNSTVIGSQYQQEIDLLSLFKDVAAQFCQQVSTPEQVPMVLDRAFRTALATSSPCVVIVPHDVQKQPAAELEGAHGTIATAPLWSTPRTVPDGADLDAAARLLDAGERVMLLVGQGARWAREEVHRMALLLGAGIATSLLGKPYVDESLPHAAGVMGHLGTPASAMLLNSCDTLLIVGSNDPWTEFYPKPGTARAVQIDLSGKQVGNRYPVEVALVGDAAATLRELAARLDPAGAERRRPWMDTVGRAVADWRSLCRERALTPAEPVNPERVVHELTPRLPHDAQLALDVGSCVYWYARQLLLPPTVPVQFCSTLASMGCGVPYGLAAKLREPGRPAVVLAGDGGMQMSGIAELVTVAARWRDWADPRFVVCVFNNGDLAEVTWEMRETEGDPRYGPTQDLPEFPYARYAELLGMRGIEVTDPERLGAAWEEAFAADTPVVIDVRTDPAVPLLAPFPDGARKLESMRAGLEQEGPAGRHALELLQRYAEQEERLFGGA</sequence>
<dbReference type="GO" id="GO:0003824">
    <property type="term" value="F:catalytic activity"/>
    <property type="evidence" value="ECO:0007669"/>
    <property type="project" value="InterPro"/>
</dbReference>
<evidence type="ECO:0000259" key="7">
    <source>
        <dbReference type="Pfam" id="PF02776"/>
    </source>
</evidence>
<dbReference type="InterPro" id="IPR029061">
    <property type="entry name" value="THDP-binding"/>
</dbReference>
<proteinExistence type="inferred from homology"/>
<evidence type="ECO:0000256" key="4">
    <source>
        <dbReference type="SAM" id="MobiDB-lite"/>
    </source>
</evidence>
<feature type="region of interest" description="Disordered" evidence="4">
    <location>
        <begin position="78"/>
        <end position="99"/>
    </location>
</feature>
<dbReference type="Gene3D" id="3.40.50.1220">
    <property type="entry name" value="TPP-binding domain"/>
    <property type="match status" value="1"/>
</dbReference>
<dbReference type="GO" id="GO:0000287">
    <property type="term" value="F:magnesium ion binding"/>
    <property type="evidence" value="ECO:0007669"/>
    <property type="project" value="InterPro"/>
</dbReference>
<keyword evidence="9" id="KW-1185">Reference proteome</keyword>
<reference evidence="8 9" key="1">
    <citation type="submission" date="2019-09" db="EMBL/GenBank/DDBJ databases">
        <title>Arthrobacter zafarii sp. nov., a moderately thermotolerant and halotolerant actinobacterium isolated from Cholistan desert soil of Pakistan.</title>
        <authorList>
            <person name="Amin A."/>
            <person name="Ahmed I."/>
            <person name="Khalid N."/>
            <person name="Schumann P."/>
            <person name="Busse H.J."/>
            <person name="Khan I.U."/>
            <person name="Li S."/>
            <person name="Li W.J."/>
        </authorList>
    </citation>
    <scope>NUCLEOTIDE SEQUENCE [LARGE SCALE GENOMIC DNA]</scope>
    <source>
        <strain evidence="8 9">NCCP-1664</strain>
    </source>
</reference>
<gene>
    <name evidence="8" type="primary">poxB</name>
    <name evidence="8" type="ORF">NCCP1664_07250</name>
</gene>
<dbReference type="Gene3D" id="3.40.50.970">
    <property type="match status" value="2"/>
</dbReference>
<feature type="domain" description="Thiamine pyrophosphate enzyme N-terminal TPP-binding" evidence="7">
    <location>
        <begin position="6"/>
        <end position="66"/>
    </location>
</feature>
<dbReference type="Pfam" id="PF02775">
    <property type="entry name" value="TPP_enzyme_C"/>
    <property type="match status" value="1"/>
</dbReference>
<evidence type="ECO:0000313" key="8">
    <source>
        <dbReference type="EMBL" id="GER22228.1"/>
    </source>
</evidence>
<evidence type="ECO:0000256" key="3">
    <source>
        <dbReference type="RuleBase" id="RU362132"/>
    </source>
</evidence>
<name>A0A5A7NQY2_9MICC</name>
<dbReference type="PANTHER" id="PTHR42981:SF2">
    <property type="entry name" value="PYRUVATE DEHYDROGENASE [UBIQUINONE]"/>
    <property type="match status" value="1"/>
</dbReference>
<dbReference type="AlphaFoldDB" id="A0A5A7NQY2"/>
<dbReference type="SUPFAM" id="SSF52518">
    <property type="entry name" value="Thiamin diphosphate-binding fold (THDP-binding)"/>
    <property type="match status" value="2"/>
</dbReference>
<dbReference type="Pfam" id="PF02776">
    <property type="entry name" value="TPP_enzyme_N"/>
    <property type="match status" value="2"/>
</dbReference>
<dbReference type="PROSITE" id="PS00187">
    <property type="entry name" value="TPP_ENZYMES"/>
    <property type="match status" value="1"/>
</dbReference>
<protein>
    <submittedName>
        <fullName evidence="8">Thiamine pyrophosphate-requiring protein</fullName>
    </submittedName>
</protein>
<dbReference type="GO" id="GO:0030976">
    <property type="term" value="F:thiamine pyrophosphate binding"/>
    <property type="evidence" value="ECO:0007669"/>
    <property type="project" value="InterPro"/>
</dbReference>
<dbReference type="InterPro" id="IPR012000">
    <property type="entry name" value="Thiamin_PyroP_enz_cen_dom"/>
</dbReference>
<dbReference type="InterPro" id="IPR012001">
    <property type="entry name" value="Thiamin_PyroP_enz_TPP-bd_dom"/>
</dbReference>
<evidence type="ECO:0000259" key="6">
    <source>
        <dbReference type="Pfam" id="PF02775"/>
    </source>
</evidence>
<evidence type="ECO:0000259" key="5">
    <source>
        <dbReference type="Pfam" id="PF00205"/>
    </source>
</evidence>
<feature type="domain" description="Thiamine pyrophosphate enzyme TPP-binding" evidence="6">
    <location>
        <begin position="426"/>
        <end position="581"/>
    </location>
</feature>
<dbReference type="RefSeq" id="WP_149955861.1">
    <property type="nucleotide sequence ID" value="NZ_BKDJ01000002.1"/>
</dbReference>
<evidence type="ECO:0000256" key="2">
    <source>
        <dbReference type="ARBA" id="ARBA00023052"/>
    </source>
</evidence>
<dbReference type="PANTHER" id="PTHR42981">
    <property type="entry name" value="PYRUVATE DEHYDROGENASE [UBIQUINONE]"/>
    <property type="match status" value="1"/>
</dbReference>
<dbReference type="InterPro" id="IPR047210">
    <property type="entry name" value="TPP_PYR_POXB-like"/>
</dbReference>
<keyword evidence="2 3" id="KW-0786">Thiamine pyrophosphate</keyword>
<comment type="caution">
    <text evidence="8">The sequence shown here is derived from an EMBL/GenBank/DDBJ whole genome shotgun (WGS) entry which is preliminary data.</text>
</comment>
<organism evidence="8 9">
    <name type="scientific">Zafaria cholistanensis</name>
    <dbReference type="NCBI Taxonomy" id="1682741"/>
    <lineage>
        <taxon>Bacteria</taxon>
        <taxon>Bacillati</taxon>
        <taxon>Actinomycetota</taxon>
        <taxon>Actinomycetes</taxon>
        <taxon>Micrococcales</taxon>
        <taxon>Micrococcaceae</taxon>
        <taxon>Zafaria</taxon>
    </lineage>
</organism>
<dbReference type="InterPro" id="IPR011766">
    <property type="entry name" value="TPP_enzyme_TPP-bd"/>
</dbReference>
<dbReference type="InterPro" id="IPR029035">
    <property type="entry name" value="DHS-like_NAD/FAD-binding_dom"/>
</dbReference>
<accession>A0A5A7NQY2</accession>
<dbReference type="Pfam" id="PF00205">
    <property type="entry name" value="TPP_enzyme_M"/>
    <property type="match status" value="1"/>
</dbReference>
<comment type="similarity">
    <text evidence="1 3">Belongs to the TPP enzyme family.</text>
</comment>
<dbReference type="CDD" id="cd07039">
    <property type="entry name" value="TPP_PYR_POX"/>
    <property type="match status" value="1"/>
</dbReference>
<dbReference type="EMBL" id="BKDJ01000002">
    <property type="protein sequence ID" value="GER22228.1"/>
    <property type="molecule type" value="Genomic_DNA"/>
</dbReference>
<feature type="domain" description="Thiamine pyrophosphate enzyme central" evidence="5">
    <location>
        <begin position="233"/>
        <end position="363"/>
    </location>
</feature>
<feature type="domain" description="Thiamine pyrophosphate enzyme N-terminal TPP-binding" evidence="7">
    <location>
        <begin position="92"/>
        <end position="155"/>
    </location>
</feature>
<dbReference type="Proteomes" id="UP000325307">
    <property type="component" value="Unassembled WGS sequence"/>
</dbReference>
<dbReference type="InterPro" id="IPR047211">
    <property type="entry name" value="POXB-like"/>
</dbReference>
<evidence type="ECO:0000313" key="9">
    <source>
        <dbReference type="Proteomes" id="UP000325307"/>
    </source>
</evidence>